<organism evidence="2 3">
    <name type="scientific">Haemaphysalis longicornis</name>
    <name type="common">Bush tick</name>
    <dbReference type="NCBI Taxonomy" id="44386"/>
    <lineage>
        <taxon>Eukaryota</taxon>
        <taxon>Metazoa</taxon>
        <taxon>Ecdysozoa</taxon>
        <taxon>Arthropoda</taxon>
        <taxon>Chelicerata</taxon>
        <taxon>Arachnida</taxon>
        <taxon>Acari</taxon>
        <taxon>Parasitiformes</taxon>
        <taxon>Ixodida</taxon>
        <taxon>Ixodoidea</taxon>
        <taxon>Ixodidae</taxon>
        <taxon>Haemaphysalinae</taxon>
        <taxon>Haemaphysalis</taxon>
    </lineage>
</organism>
<sequence>MGSRTISPPPGQRTCHDIEKHPSYWLQRPIAIVPPGFLPFNRQLVNPGHVSAVTRPRDRPRKRNHPARDSTRLGIPQPIPEDLHHGTAMLRPVARAKIVQARPRGVVKRVEKRASDVEA</sequence>
<evidence type="ECO:0000313" key="2">
    <source>
        <dbReference type="EMBL" id="KAH9367181.1"/>
    </source>
</evidence>
<evidence type="ECO:0000256" key="1">
    <source>
        <dbReference type="SAM" id="MobiDB-lite"/>
    </source>
</evidence>
<keyword evidence="3" id="KW-1185">Reference proteome</keyword>
<dbReference type="AlphaFoldDB" id="A0A9J6FVL9"/>
<proteinExistence type="predicted"/>
<name>A0A9J6FVL9_HAELO</name>
<evidence type="ECO:0000313" key="3">
    <source>
        <dbReference type="Proteomes" id="UP000821853"/>
    </source>
</evidence>
<reference evidence="2 3" key="1">
    <citation type="journal article" date="2020" name="Cell">
        <title>Large-Scale Comparative Analyses of Tick Genomes Elucidate Their Genetic Diversity and Vector Capacities.</title>
        <authorList>
            <consortium name="Tick Genome and Microbiome Consortium (TIGMIC)"/>
            <person name="Jia N."/>
            <person name="Wang J."/>
            <person name="Shi W."/>
            <person name="Du L."/>
            <person name="Sun Y."/>
            <person name="Zhan W."/>
            <person name="Jiang J.F."/>
            <person name="Wang Q."/>
            <person name="Zhang B."/>
            <person name="Ji P."/>
            <person name="Bell-Sakyi L."/>
            <person name="Cui X.M."/>
            <person name="Yuan T.T."/>
            <person name="Jiang B.G."/>
            <person name="Yang W.F."/>
            <person name="Lam T.T."/>
            <person name="Chang Q.C."/>
            <person name="Ding S.J."/>
            <person name="Wang X.J."/>
            <person name="Zhu J.G."/>
            <person name="Ruan X.D."/>
            <person name="Zhao L."/>
            <person name="Wei J.T."/>
            <person name="Ye R.Z."/>
            <person name="Que T.C."/>
            <person name="Du C.H."/>
            <person name="Zhou Y.H."/>
            <person name="Cheng J.X."/>
            <person name="Dai P.F."/>
            <person name="Guo W.B."/>
            <person name="Han X.H."/>
            <person name="Huang E.J."/>
            <person name="Li L.F."/>
            <person name="Wei W."/>
            <person name="Gao Y.C."/>
            <person name="Liu J.Z."/>
            <person name="Shao H.Z."/>
            <person name="Wang X."/>
            <person name="Wang C.C."/>
            <person name="Yang T.C."/>
            <person name="Huo Q.B."/>
            <person name="Li W."/>
            <person name="Chen H.Y."/>
            <person name="Chen S.E."/>
            <person name="Zhou L.G."/>
            <person name="Ni X.B."/>
            <person name="Tian J.H."/>
            <person name="Sheng Y."/>
            <person name="Liu T."/>
            <person name="Pan Y.S."/>
            <person name="Xia L.Y."/>
            <person name="Li J."/>
            <person name="Zhao F."/>
            <person name="Cao W.C."/>
        </authorList>
    </citation>
    <scope>NUCLEOTIDE SEQUENCE [LARGE SCALE GENOMIC DNA]</scope>
    <source>
        <strain evidence="2">HaeL-2018</strain>
    </source>
</reference>
<dbReference type="VEuPathDB" id="VectorBase:HLOH_058264"/>
<feature type="region of interest" description="Disordered" evidence="1">
    <location>
        <begin position="49"/>
        <end position="83"/>
    </location>
</feature>
<gene>
    <name evidence="2" type="ORF">HPB48_013821</name>
</gene>
<comment type="caution">
    <text evidence="2">The sequence shown here is derived from an EMBL/GenBank/DDBJ whole genome shotgun (WGS) entry which is preliminary data.</text>
</comment>
<protein>
    <submittedName>
        <fullName evidence="2">Uncharacterized protein</fullName>
    </submittedName>
</protein>
<dbReference type="EMBL" id="JABSTR010000004">
    <property type="protein sequence ID" value="KAH9367181.1"/>
    <property type="molecule type" value="Genomic_DNA"/>
</dbReference>
<accession>A0A9J6FVL9</accession>
<dbReference type="Proteomes" id="UP000821853">
    <property type="component" value="Chromosome 2"/>
</dbReference>